<dbReference type="PANTHER" id="PTHR21137:SF35">
    <property type="entry name" value="ODORANT RECEPTOR 19A-RELATED"/>
    <property type="match status" value="1"/>
</dbReference>
<feature type="transmembrane region" description="Helical" evidence="10">
    <location>
        <begin position="247"/>
        <end position="269"/>
    </location>
</feature>
<dbReference type="EMBL" id="MG816628">
    <property type="protein sequence ID" value="AXF48813.1"/>
    <property type="molecule type" value="mRNA"/>
</dbReference>
<evidence type="ECO:0000256" key="1">
    <source>
        <dbReference type="ARBA" id="ARBA00004651"/>
    </source>
</evidence>
<feature type="transmembrane region" description="Helical" evidence="10">
    <location>
        <begin position="20"/>
        <end position="39"/>
    </location>
</feature>
<keyword evidence="6 10" id="KW-1133">Transmembrane helix</keyword>
<dbReference type="GO" id="GO:0005886">
    <property type="term" value="C:plasma membrane"/>
    <property type="evidence" value="ECO:0007669"/>
    <property type="project" value="UniProtKB-SubCell"/>
</dbReference>
<dbReference type="PANTHER" id="PTHR21137">
    <property type="entry name" value="ODORANT RECEPTOR"/>
    <property type="match status" value="1"/>
</dbReference>
<dbReference type="GO" id="GO:0007165">
    <property type="term" value="P:signal transduction"/>
    <property type="evidence" value="ECO:0007669"/>
    <property type="project" value="UniProtKB-KW"/>
</dbReference>
<evidence type="ECO:0000256" key="3">
    <source>
        <dbReference type="ARBA" id="ARBA00022606"/>
    </source>
</evidence>
<evidence type="ECO:0000256" key="8">
    <source>
        <dbReference type="ARBA" id="ARBA00023170"/>
    </source>
</evidence>
<protein>
    <submittedName>
        <fullName evidence="11">Odorant receptors OR77</fullName>
    </submittedName>
</protein>
<keyword evidence="7 10" id="KW-0472">Membrane</keyword>
<keyword evidence="9" id="KW-0807">Transducer</keyword>
<dbReference type="Pfam" id="PF02949">
    <property type="entry name" value="7tm_6"/>
    <property type="match status" value="1"/>
</dbReference>
<keyword evidence="8 11" id="KW-0675">Receptor</keyword>
<dbReference type="InterPro" id="IPR004117">
    <property type="entry name" value="7tm6_olfct_rcpt"/>
</dbReference>
<keyword evidence="4 10" id="KW-0812">Transmembrane</keyword>
<dbReference type="AlphaFoldDB" id="A0A345BEY9"/>
<organism evidence="11">
    <name type="scientific">Lobesia botrana</name>
    <dbReference type="NCBI Taxonomy" id="209534"/>
    <lineage>
        <taxon>Eukaryota</taxon>
        <taxon>Metazoa</taxon>
        <taxon>Ecdysozoa</taxon>
        <taxon>Arthropoda</taxon>
        <taxon>Hexapoda</taxon>
        <taxon>Insecta</taxon>
        <taxon>Pterygota</taxon>
        <taxon>Neoptera</taxon>
        <taxon>Endopterygota</taxon>
        <taxon>Lepidoptera</taxon>
        <taxon>Glossata</taxon>
        <taxon>Ditrysia</taxon>
        <taxon>Tortricoidea</taxon>
        <taxon>Tortricidae</taxon>
        <taxon>Olethreutinae</taxon>
        <taxon>Olethreutini</taxon>
        <taxon>Lobesia</taxon>
    </lineage>
</organism>
<evidence type="ECO:0000256" key="9">
    <source>
        <dbReference type="ARBA" id="ARBA00023224"/>
    </source>
</evidence>
<evidence type="ECO:0000256" key="7">
    <source>
        <dbReference type="ARBA" id="ARBA00023136"/>
    </source>
</evidence>
<keyword evidence="5" id="KW-0552">Olfaction</keyword>
<keyword evidence="3" id="KW-0716">Sensory transduction</keyword>
<evidence type="ECO:0000313" key="11">
    <source>
        <dbReference type="EMBL" id="AXF48813.1"/>
    </source>
</evidence>
<name>A0A345BEY9_9NEOP</name>
<proteinExistence type="evidence at transcript level"/>
<accession>A0A345BEY9</accession>
<dbReference type="GO" id="GO:0005549">
    <property type="term" value="F:odorant binding"/>
    <property type="evidence" value="ECO:0007669"/>
    <property type="project" value="InterPro"/>
</dbReference>
<sequence length="324" mass="36810">MYLTCFFAILGLIRTLLPLFTKYGIIIERFLLCFHLIHFKHKGIYYKKIYEKVERFSYRLVTMTMSLTMLCAGVFNLVPVMNNIRSGAYADPNKTIEFSVFFSYPGFDPQNHHKFVTGWNLFLVFACAILVGGIDVVMTLFIFQIIGHIDILNNNLENFPKLKKNSKVGKTKQSLNLTADMFSNEENVIIKEKIKQCVEHHVLVISFTDDVSEFFGPVIAVYYLFHLVAGCMMLLELSAGDAGSLTRYGPLTVVIFGQLIIISVIFEIVNTKSEQLANTAYCLPWESMSVYNQRSLCLLLNRLQTPIVVTALGVTPVNVQTMFT</sequence>
<keyword evidence="2" id="KW-1003">Cell membrane</keyword>
<evidence type="ECO:0000256" key="10">
    <source>
        <dbReference type="SAM" id="Phobius"/>
    </source>
</evidence>
<evidence type="ECO:0000256" key="4">
    <source>
        <dbReference type="ARBA" id="ARBA00022692"/>
    </source>
</evidence>
<evidence type="ECO:0000256" key="5">
    <source>
        <dbReference type="ARBA" id="ARBA00022725"/>
    </source>
</evidence>
<evidence type="ECO:0000256" key="6">
    <source>
        <dbReference type="ARBA" id="ARBA00022989"/>
    </source>
</evidence>
<feature type="transmembrane region" description="Helical" evidence="10">
    <location>
        <begin position="214"/>
        <end position="235"/>
    </location>
</feature>
<feature type="transmembrane region" description="Helical" evidence="10">
    <location>
        <begin position="121"/>
        <end position="143"/>
    </location>
</feature>
<dbReference type="GO" id="GO:0004984">
    <property type="term" value="F:olfactory receptor activity"/>
    <property type="evidence" value="ECO:0007669"/>
    <property type="project" value="InterPro"/>
</dbReference>
<reference evidence="11" key="1">
    <citation type="journal article" date="2018" name="Comp. Biochem. Physiol. Part D Genomics Proteomics">
        <title>Analysis of the grapevine moth Lobesia botrana antennal transcriptome and expression of odorant-binding and chemosensory proteins.</title>
        <authorList>
            <person name="Rojas V."/>
            <person name="Jimenez H."/>
            <person name="Palma-Millanao R."/>
            <person name="Gonzalez-Gonzalez A."/>
            <person name="Machuca J."/>
            <person name="Godoy R."/>
            <person name="Ceballos R."/>
            <person name="Mutis A."/>
            <person name="Venthur H."/>
        </authorList>
    </citation>
    <scope>NUCLEOTIDE SEQUENCE</scope>
</reference>
<feature type="transmembrane region" description="Helical" evidence="10">
    <location>
        <begin position="60"/>
        <end position="78"/>
    </location>
</feature>
<comment type="subcellular location">
    <subcellularLocation>
        <location evidence="1">Cell membrane</location>
        <topology evidence="1">Multi-pass membrane protein</topology>
    </subcellularLocation>
</comment>
<evidence type="ECO:0000256" key="2">
    <source>
        <dbReference type="ARBA" id="ARBA00022475"/>
    </source>
</evidence>